<dbReference type="GO" id="GO:0004497">
    <property type="term" value="F:monooxygenase activity"/>
    <property type="evidence" value="ECO:0007669"/>
    <property type="project" value="UniProtKB-KW"/>
</dbReference>
<dbReference type="GO" id="GO:0005506">
    <property type="term" value="F:iron ion binding"/>
    <property type="evidence" value="ECO:0007669"/>
    <property type="project" value="InterPro"/>
</dbReference>
<evidence type="ECO:0000256" key="1">
    <source>
        <dbReference type="ARBA" id="ARBA00010617"/>
    </source>
</evidence>
<name>A0A2L0FAM7_SORCE</name>
<keyword evidence="4 7" id="KW-0560">Oxidoreductase</keyword>
<dbReference type="EMBL" id="CP012673">
    <property type="protein sequence ID" value="AUX48499.1"/>
    <property type="molecule type" value="Genomic_DNA"/>
</dbReference>
<keyword evidence="6 7" id="KW-0503">Monooxygenase</keyword>
<accession>A0A2L0FAM7</accession>
<dbReference type="PRINTS" id="PR00385">
    <property type="entry name" value="P450"/>
</dbReference>
<dbReference type="PANTHER" id="PTHR46696">
    <property type="entry name" value="P450, PUTATIVE (EUROFUNG)-RELATED"/>
    <property type="match status" value="1"/>
</dbReference>
<comment type="similarity">
    <text evidence="1 7">Belongs to the cytochrome P450 family.</text>
</comment>
<dbReference type="InterPro" id="IPR002397">
    <property type="entry name" value="Cyt_P450_B"/>
</dbReference>
<dbReference type="RefSeq" id="WP_104986348.1">
    <property type="nucleotide sequence ID" value="NZ_CP012673.1"/>
</dbReference>
<evidence type="ECO:0000313" key="9">
    <source>
        <dbReference type="Proteomes" id="UP000238348"/>
    </source>
</evidence>
<sequence>MTVRYNLLSPELKTNPYPAYAEMRRNAPVCQVDPGGMWAVTRLDDVLFVLKNPQLFSSRGFGVATNPPWLGGNPFSESMITLDPPQHGRLRGLISRAFGASAMARMEPRVRAFAEQTVAELPLGEPVDIMPPYALRIPTRVIGDMMGLSPSLHVRLKRWADLITGGVTTVRPDEHDRKQLARDAVAELRGCFGEVLEMRRREPADDLVSDLLQADVDGEALTQDELIAFMALLLVGGIETVVHALGAALLVLLEQPELWARLRADRSLIPAFLEEVLRYEPPVHAAPRTTTQEVELGGVTLPRGAPLLALLGSATRDEAHFPDGDRFDLERTGPKHLPFGHGVHFCLGAPLARLEARLALDVLLDRVGGLSRGAGPMTWHRTLVVRGVGSLPIVLHPA</sequence>
<dbReference type="GO" id="GO:0016705">
    <property type="term" value="F:oxidoreductase activity, acting on paired donors, with incorporation or reduction of molecular oxygen"/>
    <property type="evidence" value="ECO:0007669"/>
    <property type="project" value="InterPro"/>
</dbReference>
<dbReference type="AlphaFoldDB" id="A0A2L0FAM7"/>
<evidence type="ECO:0000256" key="3">
    <source>
        <dbReference type="ARBA" id="ARBA00022723"/>
    </source>
</evidence>
<evidence type="ECO:0000313" key="8">
    <source>
        <dbReference type="EMBL" id="AUX48499.1"/>
    </source>
</evidence>
<proteinExistence type="inferred from homology"/>
<dbReference type="SUPFAM" id="SSF48264">
    <property type="entry name" value="Cytochrome P450"/>
    <property type="match status" value="1"/>
</dbReference>
<dbReference type="Gene3D" id="1.10.630.10">
    <property type="entry name" value="Cytochrome P450"/>
    <property type="match status" value="1"/>
</dbReference>
<evidence type="ECO:0000256" key="6">
    <source>
        <dbReference type="ARBA" id="ARBA00023033"/>
    </source>
</evidence>
<organism evidence="8 9">
    <name type="scientific">Sorangium cellulosum</name>
    <name type="common">Polyangium cellulosum</name>
    <dbReference type="NCBI Taxonomy" id="56"/>
    <lineage>
        <taxon>Bacteria</taxon>
        <taxon>Pseudomonadati</taxon>
        <taxon>Myxococcota</taxon>
        <taxon>Polyangia</taxon>
        <taxon>Polyangiales</taxon>
        <taxon>Polyangiaceae</taxon>
        <taxon>Sorangium</taxon>
    </lineage>
</organism>
<dbReference type="OrthoDB" id="4511384at2"/>
<keyword evidence="2 7" id="KW-0349">Heme</keyword>
<dbReference type="InterPro" id="IPR036396">
    <property type="entry name" value="Cyt_P450_sf"/>
</dbReference>
<dbReference type="Pfam" id="PF00067">
    <property type="entry name" value="p450"/>
    <property type="match status" value="1"/>
</dbReference>
<dbReference type="PANTHER" id="PTHR46696:SF3">
    <property type="entry name" value="PULCHERRIMINIC ACID SYNTHASE"/>
    <property type="match status" value="1"/>
</dbReference>
<dbReference type="Proteomes" id="UP000238348">
    <property type="component" value="Chromosome"/>
</dbReference>
<evidence type="ECO:0000256" key="2">
    <source>
        <dbReference type="ARBA" id="ARBA00022617"/>
    </source>
</evidence>
<reference evidence="8 9" key="1">
    <citation type="submission" date="2015-09" db="EMBL/GenBank/DDBJ databases">
        <title>Sorangium comparison.</title>
        <authorList>
            <person name="Zaburannyi N."/>
            <person name="Bunk B."/>
            <person name="Overmann J."/>
            <person name="Mueller R."/>
        </authorList>
    </citation>
    <scope>NUCLEOTIDE SEQUENCE [LARGE SCALE GENOMIC DNA]</scope>
    <source>
        <strain evidence="8 9">So ce26</strain>
    </source>
</reference>
<gene>
    <name evidence="8" type="ORF">SOCE26_100370</name>
</gene>
<evidence type="ECO:0000256" key="7">
    <source>
        <dbReference type="RuleBase" id="RU000461"/>
    </source>
</evidence>
<evidence type="ECO:0000256" key="5">
    <source>
        <dbReference type="ARBA" id="ARBA00023004"/>
    </source>
</evidence>
<dbReference type="InterPro" id="IPR017972">
    <property type="entry name" value="Cyt_P450_CS"/>
</dbReference>
<dbReference type="FunFam" id="1.10.630.10:FF:000018">
    <property type="entry name" value="Cytochrome P450 monooxygenase"/>
    <property type="match status" value="1"/>
</dbReference>
<protein>
    <submittedName>
        <fullName evidence="8">Cytochrome P450</fullName>
    </submittedName>
</protein>
<dbReference type="PROSITE" id="PS00086">
    <property type="entry name" value="CYTOCHROME_P450"/>
    <property type="match status" value="1"/>
</dbReference>
<keyword evidence="3 7" id="KW-0479">Metal-binding</keyword>
<dbReference type="GO" id="GO:0020037">
    <property type="term" value="F:heme binding"/>
    <property type="evidence" value="ECO:0007669"/>
    <property type="project" value="InterPro"/>
</dbReference>
<evidence type="ECO:0000256" key="4">
    <source>
        <dbReference type="ARBA" id="ARBA00023002"/>
    </source>
</evidence>
<dbReference type="InterPro" id="IPR001128">
    <property type="entry name" value="Cyt_P450"/>
</dbReference>
<dbReference type="PRINTS" id="PR00359">
    <property type="entry name" value="BP450"/>
</dbReference>
<keyword evidence="5 7" id="KW-0408">Iron</keyword>